<keyword evidence="2" id="KW-1133">Transmembrane helix</keyword>
<proteinExistence type="predicted"/>
<organism evidence="3">
    <name type="scientific">Chromera velia CCMP2878</name>
    <dbReference type="NCBI Taxonomy" id="1169474"/>
    <lineage>
        <taxon>Eukaryota</taxon>
        <taxon>Sar</taxon>
        <taxon>Alveolata</taxon>
        <taxon>Colpodellida</taxon>
        <taxon>Chromeraceae</taxon>
        <taxon>Chromera</taxon>
    </lineage>
</organism>
<keyword evidence="2" id="KW-0812">Transmembrane</keyword>
<dbReference type="EMBL" id="CDMZ01005500">
    <property type="protein sequence ID" value="CEM53090.1"/>
    <property type="molecule type" value="Genomic_DNA"/>
</dbReference>
<protein>
    <submittedName>
        <fullName evidence="3">Uncharacterized protein</fullName>
    </submittedName>
</protein>
<feature type="compositionally biased region" description="Basic and acidic residues" evidence="1">
    <location>
        <begin position="253"/>
        <end position="262"/>
    </location>
</feature>
<sequence length="686" mass="74802">MRSAEVKEKTAPPPGRGPFSLPQFSREFGPQLLVQFTDVLGDILQYFTLIYTRRDLAELPLIGAHSVEQVGAWVLALIIACSCLSIGLDVSEHTAARGIDEELPRESKQHLVGMRRVKLWHVVRQIPLLIIEDGMSLVFSGCLVFLEEKRLFNVFGFNFSLTLLGFFYMLMKHLADTLMSQEILRRPQSNKADPVSSGCCCLGFQGQGTRVSPEGGAEGTEMERLIGGDETRRSALGTERDGGADLEGGPAQSRDHSRRGLDEESGNVGEDVDGDEDGEESSLERRQEARVVREAGCCFRALLYVADGLHECVNETTDVLQVPALLHGLQSFFSFSGWEKGKSIRAPASSPPPRSRCCRPLCWAPPRGGGSGFLSSLSAGTAAWVVMAVSVYCLVGSLAAARCIRDIRWMMRASTVADRCGSGWGRAVVYLQCLTALPFSPVLLLAFVMNRKVFYEWWDRQKTSPTGGREGEAFLSNVRFCFFLLEDIPSVVFNLLIALGESSSFLSVQGANLLATVAGLLVRVAESEGQRRVRTDEAVALGGGGGVLKVTKANIQALTASLWGTGSTHIQKVEIKFDPNREKDETQFPEGVLEGFFTALVSRKRPSLKTIELIRLTNHPTVVGEFFSSVPSSEARKFPSLEKIQFSWAQVGDGGGEGPSRGFERGGVPFCAHPGCAWERDHLGGG</sequence>
<name>A0A0G4I7P9_9ALVE</name>
<feature type="compositionally biased region" description="Basic and acidic residues" evidence="1">
    <location>
        <begin position="1"/>
        <end position="10"/>
    </location>
</feature>
<evidence type="ECO:0000313" key="3">
    <source>
        <dbReference type="EMBL" id="CEM53090.1"/>
    </source>
</evidence>
<feature type="compositionally biased region" description="Acidic residues" evidence="1">
    <location>
        <begin position="270"/>
        <end position="281"/>
    </location>
</feature>
<dbReference type="PhylomeDB" id="A0A0G4I7P9"/>
<dbReference type="AlphaFoldDB" id="A0A0G4I7P9"/>
<reference evidence="3" key="1">
    <citation type="submission" date="2014-11" db="EMBL/GenBank/DDBJ databases">
        <authorList>
            <person name="Otto D Thomas"/>
            <person name="Naeem Raeece"/>
        </authorList>
    </citation>
    <scope>NUCLEOTIDE SEQUENCE</scope>
</reference>
<evidence type="ECO:0000256" key="1">
    <source>
        <dbReference type="SAM" id="MobiDB-lite"/>
    </source>
</evidence>
<feature type="region of interest" description="Disordered" evidence="1">
    <location>
        <begin position="1"/>
        <end position="20"/>
    </location>
</feature>
<feature type="compositionally biased region" description="Basic and acidic residues" evidence="1">
    <location>
        <begin position="221"/>
        <end position="243"/>
    </location>
</feature>
<feature type="transmembrane region" description="Helical" evidence="2">
    <location>
        <begin position="152"/>
        <end position="171"/>
    </location>
</feature>
<feature type="transmembrane region" description="Helical" evidence="2">
    <location>
        <begin position="427"/>
        <end position="448"/>
    </location>
</feature>
<feature type="transmembrane region" description="Helical" evidence="2">
    <location>
        <begin position="381"/>
        <end position="401"/>
    </location>
</feature>
<evidence type="ECO:0000256" key="2">
    <source>
        <dbReference type="SAM" id="Phobius"/>
    </source>
</evidence>
<keyword evidence="2" id="KW-0472">Membrane</keyword>
<feature type="region of interest" description="Disordered" evidence="1">
    <location>
        <begin position="209"/>
        <end position="287"/>
    </location>
</feature>
<accession>A0A0G4I7P9</accession>
<gene>
    <name evidence="3" type="ORF">Cvel_11716</name>
</gene>
<dbReference type="VEuPathDB" id="CryptoDB:Cvel_11716"/>